<dbReference type="EMBL" id="CP027860">
    <property type="protein sequence ID" value="AVP97184.1"/>
    <property type="molecule type" value="Genomic_DNA"/>
</dbReference>
<gene>
    <name evidence="1" type="ORF">C7S18_08245</name>
</gene>
<keyword evidence="2" id="KW-1185">Reference proteome</keyword>
<dbReference type="KEGG" id="xba:C7S18_08245"/>
<proteinExistence type="predicted"/>
<dbReference type="Proteomes" id="UP000241074">
    <property type="component" value="Chromosome"/>
</dbReference>
<sequence>MSDAPQVRIASDVLAQAWLPVCAHADNRFGMKRANRVMDLAVEGGQGSARACMLRYRSN</sequence>
<reference evidence="1 2" key="2">
    <citation type="submission" date="2018-03" db="EMBL/GenBank/DDBJ databases">
        <authorList>
            <person name="Keele B.F."/>
        </authorList>
    </citation>
    <scope>NUCLEOTIDE SEQUENCE [LARGE SCALE GENOMIC DNA]</scope>
    <source>
        <strain evidence="1 2">D13</strain>
    </source>
</reference>
<dbReference type="AlphaFoldDB" id="A0A2P1PQS1"/>
<reference evidence="1 2" key="1">
    <citation type="submission" date="2018-03" db="EMBL/GenBank/DDBJ databases">
        <title>Ahniella affigens gen. nov., sp. nov., a gammaproteobacterium isolated from sandy soil near a stream.</title>
        <authorList>
            <person name="Ko Y."/>
            <person name="Kim J.-H."/>
        </authorList>
    </citation>
    <scope>NUCLEOTIDE SEQUENCE [LARGE SCALE GENOMIC DNA]</scope>
    <source>
        <strain evidence="1 2">D13</strain>
    </source>
</reference>
<evidence type="ECO:0000313" key="2">
    <source>
        <dbReference type="Proteomes" id="UP000241074"/>
    </source>
</evidence>
<protein>
    <submittedName>
        <fullName evidence="1">Uncharacterized protein</fullName>
    </submittedName>
</protein>
<evidence type="ECO:0000313" key="1">
    <source>
        <dbReference type="EMBL" id="AVP97184.1"/>
    </source>
</evidence>
<name>A0A2P1PQS1_9GAMM</name>
<organism evidence="1 2">
    <name type="scientific">Ahniella affigens</name>
    <dbReference type="NCBI Taxonomy" id="2021234"/>
    <lineage>
        <taxon>Bacteria</taxon>
        <taxon>Pseudomonadati</taxon>
        <taxon>Pseudomonadota</taxon>
        <taxon>Gammaproteobacteria</taxon>
        <taxon>Lysobacterales</taxon>
        <taxon>Rhodanobacteraceae</taxon>
        <taxon>Ahniella</taxon>
    </lineage>
</organism>
<accession>A0A2P1PQS1</accession>